<organism evidence="5 6">
    <name type="scientific">Gymnopilus junonius</name>
    <name type="common">Spectacular rustgill mushroom</name>
    <name type="synonym">Gymnopilus spectabilis subsp. junonius</name>
    <dbReference type="NCBI Taxonomy" id="109634"/>
    <lineage>
        <taxon>Eukaryota</taxon>
        <taxon>Fungi</taxon>
        <taxon>Dikarya</taxon>
        <taxon>Basidiomycota</taxon>
        <taxon>Agaricomycotina</taxon>
        <taxon>Agaricomycetes</taxon>
        <taxon>Agaricomycetidae</taxon>
        <taxon>Agaricales</taxon>
        <taxon>Agaricineae</taxon>
        <taxon>Hymenogastraceae</taxon>
        <taxon>Gymnopilus</taxon>
    </lineage>
</organism>
<keyword evidence="6" id="KW-1185">Reference proteome</keyword>
<comment type="caution">
    <text evidence="5">The sequence shown here is derived from an EMBL/GenBank/DDBJ whole genome shotgun (WGS) entry which is preliminary data.</text>
</comment>
<dbReference type="GO" id="GO:0006508">
    <property type="term" value="P:proteolysis"/>
    <property type="evidence" value="ECO:0007669"/>
    <property type="project" value="InterPro"/>
</dbReference>
<dbReference type="SUPFAM" id="SSF52129">
    <property type="entry name" value="Caspase-like"/>
    <property type="match status" value="1"/>
</dbReference>
<dbReference type="GO" id="GO:0004197">
    <property type="term" value="F:cysteine-type endopeptidase activity"/>
    <property type="evidence" value="ECO:0007669"/>
    <property type="project" value="InterPro"/>
</dbReference>
<dbReference type="Pfam" id="PF00656">
    <property type="entry name" value="Peptidase_C14"/>
    <property type="match status" value="1"/>
</dbReference>
<dbReference type="InterPro" id="IPR029030">
    <property type="entry name" value="Caspase-like_dom_sf"/>
</dbReference>
<keyword evidence="3" id="KW-0645">Protease</keyword>
<dbReference type="PANTHER" id="PTHR48104">
    <property type="entry name" value="METACASPASE-4"/>
    <property type="match status" value="1"/>
</dbReference>
<evidence type="ECO:0000259" key="4">
    <source>
        <dbReference type="Pfam" id="PF00656"/>
    </source>
</evidence>
<reference evidence="5" key="1">
    <citation type="submission" date="2020-11" db="EMBL/GenBank/DDBJ databases">
        <authorList>
            <consortium name="DOE Joint Genome Institute"/>
            <person name="Ahrendt S."/>
            <person name="Riley R."/>
            <person name="Andreopoulos W."/>
            <person name="LaButti K."/>
            <person name="Pangilinan J."/>
            <person name="Ruiz-duenas F.J."/>
            <person name="Barrasa J.M."/>
            <person name="Sanchez-Garcia M."/>
            <person name="Camarero S."/>
            <person name="Miyauchi S."/>
            <person name="Serrano A."/>
            <person name="Linde D."/>
            <person name="Babiker R."/>
            <person name="Drula E."/>
            <person name="Ayuso-Fernandez I."/>
            <person name="Pacheco R."/>
            <person name="Padilla G."/>
            <person name="Ferreira P."/>
            <person name="Barriuso J."/>
            <person name="Kellner H."/>
            <person name="Castanera R."/>
            <person name="Alfaro M."/>
            <person name="Ramirez L."/>
            <person name="Pisabarro A.G."/>
            <person name="Kuo A."/>
            <person name="Tritt A."/>
            <person name="Lipzen A."/>
            <person name="He G."/>
            <person name="Yan M."/>
            <person name="Ng V."/>
            <person name="Cullen D."/>
            <person name="Martin F."/>
            <person name="Rosso M.-N."/>
            <person name="Henrissat B."/>
            <person name="Hibbett D."/>
            <person name="Martinez A.T."/>
            <person name="Grigoriev I.V."/>
        </authorList>
    </citation>
    <scope>NUCLEOTIDE SEQUENCE</scope>
    <source>
        <strain evidence="5">AH 44721</strain>
    </source>
</reference>
<dbReference type="AlphaFoldDB" id="A0A9P5NHS5"/>
<dbReference type="OrthoDB" id="3223806at2759"/>
<gene>
    <name evidence="5" type="ORF">CPB84DRAFT_1525024</name>
</gene>
<evidence type="ECO:0000256" key="1">
    <source>
        <dbReference type="ARBA" id="ARBA00009005"/>
    </source>
</evidence>
<name>A0A9P5NHS5_GYMJU</name>
<keyword evidence="3" id="KW-0378">Hydrolase</keyword>
<feature type="domain" description="Peptidase C14 caspase" evidence="4">
    <location>
        <begin position="54"/>
        <end position="332"/>
    </location>
</feature>
<proteinExistence type="inferred from homology"/>
<dbReference type="InterPro" id="IPR011600">
    <property type="entry name" value="Pept_C14_caspase"/>
</dbReference>
<protein>
    <submittedName>
        <fullName evidence="5">Caspase domain-containing protein</fullName>
    </submittedName>
</protein>
<evidence type="ECO:0000313" key="6">
    <source>
        <dbReference type="Proteomes" id="UP000724874"/>
    </source>
</evidence>
<dbReference type="EMBL" id="JADNYJ010000091">
    <property type="protein sequence ID" value="KAF8887263.1"/>
    <property type="molecule type" value="Genomic_DNA"/>
</dbReference>
<dbReference type="PANTHER" id="PTHR48104:SF30">
    <property type="entry name" value="METACASPASE-1"/>
    <property type="match status" value="1"/>
</dbReference>
<keyword evidence="3" id="KW-0788">Thiol protease</keyword>
<comment type="similarity">
    <text evidence="1">Belongs to the peptidase C14B family.</text>
</comment>
<accession>A0A9P5NHS5</accession>
<evidence type="ECO:0000313" key="5">
    <source>
        <dbReference type="EMBL" id="KAF8887263.1"/>
    </source>
</evidence>
<dbReference type="InterPro" id="IPR050452">
    <property type="entry name" value="Metacaspase"/>
</dbReference>
<keyword evidence="2" id="KW-0053">Apoptosis</keyword>
<sequence length="710" mass="79779">MNRTKIDEHVKYALNLPLVPDTVRQFLGYSDVGRSTDIDNDPTSTPAFNPRPRMHALLIGIDQYKSQGITALRGAEADALRFKGYLENDLKVRTDQIDLILGKRATRSEIIDAFKRLANNERIQRDDPIFIFFAGHGSEFPTPNTLSGRGFGSRIEVLLPFDYYHKEPSNRQGMSANQVEVASIPDFVIGALINQIANKKGNNITVVFDCCHSASGTRDSVSSAFEDDDFQCARSVDLGRSSYNPQIDEEILSQDETRAIDWGSRYALGGSNSHILLAACGQAEKAYESHGLGNFTAALTKLLHKTSPDELRYCDILSKMDRIWNQHPQCEGKNRERFLFDRKIQRLGPKCYQIAFEDPSGQLVVEAGSINGVVVGSEFTTIADKDQKPVVLTVKSVYQFTSVLHCPTPAYIPKPFTTALLTRIGRQEDFRLYVAPQDPFYTLFRMLVKDAQYAPTFLLKDILLVENRKGAHLSAHQIRSEVVFELLDESATRYGFSHRYKTIDARDIAFLARFLGHAGHFFRTLNRAKGLNLVNKLGIEFFELEEYEDNEDGGLMLRPVDGHRNFYQNGVIDFVPNPNVPCGIKVVNSSKYDLYAYLFYFDCSDLSIAIYNEAGPMASYNVDPNLKAATALTFGYGSGGAPALTYHVPEHQEMDFGFLKLFVSNKAIDLSHVVQSSPFNSELDRALIMTQRKSYDFWASITVPIIQRMG</sequence>
<evidence type="ECO:0000256" key="2">
    <source>
        <dbReference type="ARBA" id="ARBA00022703"/>
    </source>
</evidence>
<dbReference type="GO" id="GO:0005737">
    <property type="term" value="C:cytoplasm"/>
    <property type="evidence" value="ECO:0007669"/>
    <property type="project" value="TreeGrafter"/>
</dbReference>
<evidence type="ECO:0000256" key="3">
    <source>
        <dbReference type="ARBA" id="ARBA00022807"/>
    </source>
</evidence>
<dbReference type="Proteomes" id="UP000724874">
    <property type="component" value="Unassembled WGS sequence"/>
</dbReference>
<dbReference type="GO" id="GO:0006915">
    <property type="term" value="P:apoptotic process"/>
    <property type="evidence" value="ECO:0007669"/>
    <property type="project" value="UniProtKB-KW"/>
</dbReference>
<dbReference type="Gene3D" id="3.40.50.1460">
    <property type="match status" value="1"/>
</dbReference>